<evidence type="ECO:0008006" key="5">
    <source>
        <dbReference type="Google" id="ProtNLM"/>
    </source>
</evidence>
<accession>A0AAE0IVS9</accession>
<evidence type="ECO:0000256" key="2">
    <source>
        <dbReference type="SAM" id="MobiDB-lite"/>
    </source>
</evidence>
<evidence type="ECO:0000313" key="4">
    <source>
        <dbReference type="Proteomes" id="UP001286456"/>
    </source>
</evidence>
<name>A0AAE0IVS9_9PEZI</name>
<dbReference type="AlphaFoldDB" id="A0AAE0IVS9"/>
<protein>
    <recommendedName>
        <fullName evidence="5">G domain-containing protein</fullName>
    </recommendedName>
</protein>
<feature type="coiled-coil region" evidence="1">
    <location>
        <begin position="329"/>
        <end position="356"/>
    </location>
</feature>
<comment type="caution">
    <text evidence="3">The sequence shown here is derived from an EMBL/GenBank/DDBJ whole genome shotgun (WGS) entry which is preliminary data.</text>
</comment>
<keyword evidence="4" id="KW-1185">Reference proteome</keyword>
<organism evidence="3 4">
    <name type="scientific">Cercophora scortea</name>
    <dbReference type="NCBI Taxonomy" id="314031"/>
    <lineage>
        <taxon>Eukaryota</taxon>
        <taxon>Fungi</taxon>
        <taxon>Dikarya</taxon>
        <taxon>Ascomycota</taxon>
        <taxon>Pezizomycotina</taxon>
        <taxon>Sordariomycetes</taxon>
        <taxon>Sordariomycetidae</taxon>
        <taxon>Sordariales</taxon>
        <taxon>Lasiosphaeriaceae</taxon>
        <taxon>Cercophora</taxon>
    </lineage>
</organism>
<keyword evidence="1" id="KW-0175">Coiled coil</keyword>
<dbReference type="EMBL" id="JAUEPO010000002">
    <property type="protein sequence ID" value="KAK3332216.1"/>
    <property type="molecule type" value="Genomic_DNA"/>
</dbReference>
<evidence type="ECO:0000256" key="1">
    <source>
        <dbReference type="SAM" id="Coils"/>
    </source>
</evidence>
<feature type="coiled-coil region" evidence="1">
    <location>
        <begin position="450"/>
        <end position="477"/>
    </location>
</feature>
<dbReference type="InterPro" id="IPR027417">
    <property type="entry name" value="P-loop_NTPase"/>
</dbReference>
<reference evidence="3" key="2">
    <citation type="submission" date="2023-06" db="EMBL/GenBank/DDBJ databases">
        <authorList>
            <consortium name="Lawrence Berkeley National Laboratory"/>
            <person name="Haridas S."/>
            <person name="Hensen N."/>
            <person name="Bonometti L."/>
            <person name="Westerberg I."/>
            <person name="Brannstrom I.O."/>
            <person name="Guillou S."/>
            <person name="Cros-Aarteil S."/>
            <person name="Calhoun S."/>
            <person name="Kuo A."/>
            <person name="Mondo S."/>
            <person name="Pangilinan J."/>
            <person name="Riley R."/>
            <person name="Labutti K."/>
            <person name="Andreopoulos B."/>
            <person name="Lipzen A."/>
            <person name="Chen C."/>
            <person name="Yanf M."/>
            <person name="Daum C."/>
            <person name="Ng V."/>
            <person name="Clum A."/>
            <person name="Steindorff A."/>
            <person name="Ohm R."/>
            <person name="Martin F."/>
            <person name="Silar P."/>
            <person name="Natvig D."/>
            <person name="Lalanne C."/>
            <person name="Gautier V."/>
            <person name="Ament-Velasquez S.L."/>
            <person name="Kruys A."/>
            <person name="Hutchinson M.I."/>
            <person name="Powell A.J."/>
            <person name="Barry K."/>
            <person name="Miller A.N."/>
            <person name="Grigoriev I.V."/>
            <person name="Debuchy R."/>
            <person name="Gladieux P."/>
            <person name="Thoren M.H."/>
            <person name="Johannesson H."/>
        </authorList>
    </citation>
    <scope>NUCLEOTIDE SEQUENCE</scope>
    <source>
        <strain evidence="3">SMH4131-1</strain>
    </source>
</reference>
<gene>
    <name evidence="3" type="ORF">B0T19DRAFT_98312</name>
</gene>
<sequence>MKMYVSSDTSPTAEKPPGTDDEPSKYDEAAPPYDEAPATINVIITGECQQGKSTLIQQLSRYANTEDLSIGIGDGNKACTMDVSTYDLTIKLRSFQLVDAATGKPIQKSDYSDLVALEQADARVVEVPNPSPPTIRFRFVDTPGLNDTHGEDFSIMSRILGRATDLGHVNALIYVRSVENSFGSSFKTFFRYIQRSMPSICNGLIVVHSCFKVDRVEEFLTDSNQRLEDIRRDAFEAATQLDLEHFFMDNSPDPSSPFAIAQSLNEIHRLLTHLSSQKPLPVRNFKLLKTDAMRHRDVLVLNALTALARRQDKEWTREKGTAEVLRVTAASAQREIGRLRSKIEAKQAHLRELKTKDEILLGKKSCIGHYSFVGDLLFQGNLNLGTKNLVYDSDYPISSVTKTCAPGSKWLSEELRGTSWRGEIYGNLFRDINGTATFYTTNELKNQKEIRLLESVVADMQDQLDAQEDALARTAASGGGAVGGRLKELGESINRIEALTEMVEQDAFDMTLWPAVRGFYTQQNLPTADEIRKFVKALDDKVGQLL</sequence>
<reference evidence="3" key="1">
    <citation type="journal article" date="2023" name="Mol. Phylogenet. Evol.">
        <title>Genome-scale phylogeny and comparative genomics of the fungal order Sordariales.</title>
        <authorList>
            <person name="Hensen N."/>
            <person name="Bonometti L."/>
            <person name="Westerberg I."/>
            <person name="Brannstrom I.O."/>
            <person name="Guillou S."/>
            <person name="Cros-Aarteil S."/>
            <person name="Calhoun S."/>
            <person name="Haridas S."/>
            <person name="Kuo A."/>
            <person name="Mondo S."/>
            <person name="Pangilinan J."/>
            <person name="Riley R."/>
            <person name="LaButti K."/>
            <person name="Andreopoulos B."/>
            <person name="Lipzen A."/>
            <person name="Chen C."/>
            <person name="Yan M."/>
            <person name="Daum C."/>
            <person name="Ng V."/>
            <person name="Clum A."/>
            <person name="Steindorff A."/>
            <person name="Ohm R.A."/>
            <person name="Martin F."/>
            <person name="Silar P."/>
            <person name="Natvig D.O."/>
            <person name="Lalanne C."/>
            <person name="Gautier V."/>
            <person name="Ament-Velasquez S.L."/>
            <person name="Kruys A."/>
            <person name="Hutchinson M.I."/>
            <person name="Powell A.J."/>
            <person name="Barry K."/>
            <person name="Miller A.N."/>
            <person name="Grigoriev I.V."/>
            <person name="Debuchy R."/>
            <person name="Gladieux P."/>
            <person name="Hiltunen Thoren M."/>
            <person name="Johannesson H."/>
        </authorList>
    </citation>
    <scope>NUCLEOTIDE SEQUENCE</scope>
    <source>
        <strain evidence="3">SMH4131-1</strain>
    </source>
</reference>
<dbReference type="SUPFAM" id="SSF52540">
    <property type="entry name" value="P-loop containing nucleoside triphosphate hydrolases"/>
    <property type="match status" value="1"/>
</dbReference>
<dbReference type="Gene3D" id="3.40.50.300">
    <property type="entry name" value="P-loop containing nucleotide triphosphate hydrolases"/>
    <property type="match status" value="1"/>
</dbReference>
<feature type="region of interest" description="Disordered" evidence="2">
    <location>
        <begin position="1"/>
        <end position="32"/>
    </location>
</feature>
<proteinExistence type="predicted"/>
<dbReference type="Proteomes" id="UP001286456">
    <property type="component" value="Unassembled WGS sequence"/>
</dbReference>
<feature type="compositionally biased region" description="Polar residues" evidence="2">
    <location>
        <begin position="1"/>
        <end position="12"/>
    </location>
</feature>
<evidence type="ECO:0000313" key="3">
    <source>
        <dbReference type="EMBL" id="KAK3332216.1"/>
    </source>
</evidence>